<comment type="similarity">
    <text evidence="8 9">Belongs to the TonB-dependent receptor family.</text>
</comment>
<evidence type="ECO:0000256" key="7">
    <source>
        <dbReference type="ARBA" id="ARBA00023237"/>
    </source>
</evidence>
<dbReference type="InterPro" id="IPR008969">
    <property type="entry name" value="CarboxyPept-like_regulatory"/>
</dbReference>
<name>A0ABV1GTB3_9BACT</name>
<dbReference type="InterPro" id="IPR023997">
    <property type="entry name" value="TonB-dep_OMP_SusC/RagA_CS"/>
</dbReference>
<gene>
    <name evidence="14" type="ORF">WMO46_01550</name>
</gene>
<evidence type="ECO:0000256" key="9">
    <source>
        <dbReference type="RuleBase" id="RU003357"/>
    </source>
</evidence>
<keyword evidence="11" id="KW-0732">Signal</keyword>
<keyword evidence="6 8" id="KW-0472">Membrane</keyword>
<dbReference type="Gene3D" id="2.40.170.20">
    <property type="entry name" value="TonB-dependent receptor, beta-barrel domain"/>
    <property type="match status" value="1"/>
</dbReference>
<evidence type="ECO:0000256" key="5">
    <source>
        <dbReference type="ARBA" id="ARBA00023077"/>
    </source>
</evidence>
<evidence type="ECO:0000256" key="1">
    <source>
        <dbReference type="ARBA" id="ARBA00004571"/>
    </source>
</evidence>
<keyword evidence="15" id="KW-1185">Reference proteome</keyword>
<dbReference type="Proteomes" id="UP001460202">
    <property type="component" value="Unassembled WGS sequence"/>
</dbReference>
<keyword evidence="2 8" id="KW-0813">Transport</keyword>
<feature type="signal peptide" evidence="11">
    <location>
        <begin position="1"/>
        <end position="19"/>
    </location>
</feature>
<protein>
    <submittedName>
        <fullName evidence="14">TonB-dependent receptor</fullName>
    </submittedName>
</protein>
<keyword evidence="4 8" id="KW-0812">Transmembrane</keyword>
<dbReference type="InterPro" id="IPR000531">
    <property type="entry name" value="Beta-barrel_TonB"/>
</dbReference>
<evidence type="ECO:0000259" key="13">
    <source>
        <dbReference type="Pfam" id="PF07715"/>
    </source>
</evidence>
<evidence type="ECO:0000256" key="8">
    <source>
        <dbReference type="PROSITE-ProRule" id="PRU01360"/>
    </source>
</evidence>
<dbReference type="RefSeq" id="WP_278963295.1">
    <property type="nucleotide sequence ID" value="NZ_JBBMFL010000001.1"/>
</dbReference>
<evidence type="ECO:0000256" key="10">
    <source>
        <dbReference type="SAM" id="MobiDB-lite"/>
    </source>
</evidence>
<dbReference type="InterPro" id="IPR012910">
    <property type="entry name" value="Plug_dom"/>
</dbReference>
<keyword evidence="5 9" id="KW-0798">TonB box</keyword>
<feature type="chain" id="PRO_5046750871" evidence="11">
    <location>
        <begin position="20"/>
        <end position="1026"/>
    </location>
</feature>
<feature type="domain" description="TonB-dependent receptor plug" evidence="13">
    <location>
        <begin position="119"/>
        <end position="223"/>
    </location>
</feature>
<dbReference type="EMBL" id="JBBMFL010000001">
    <property type="protein sequence ID" value="MEQ2543636.1"/>
    <property type="molecule type" value="Genomic_DNA"/>
</dbReference>
<keyword evidence="7 8" id="KW-0998">Cell outer membrane</keyword>
<dbReference type="InterPro" id="IPR037066">
    <property type="entry name" value="Plug_dom_sf"/>
</dbReference>
<comment type="subcellular location">
    <subcellularLocation>
        <location evidence="1 8">Cell outer membrane</location>
        <topology evidence="1 8">Multi-pass membrane protein</topology>
    </subcellularLocation>
</comment>
<evidence type="ECO:0000256" key="3">
    <source>
        <dbReference type="ARBA" id="ARBA00022452"/>
    </source>
</evidence>
<dbReference type="InterPro" id="IPR023996">
    <property type="entry name" value="TonB-dep_OMP_SusC/RagA"/>
</dbReference>
<feature type="domain" description="TonB-dependent receptor-like beta-barrel" evidence="12">
    <location>
        <begin position="384"/>
        <end position="988"/>
    </location>
</feature>
<dbReference type="PROSITE" id="PS52016">
    <property type="entry name" value="TONB_DEPENDENT_REC_3"/>
    <property type="match status" value="1"/>
</dbReference>
<dbReference type="SUPFAM" id="SSF49464">
    <property type="entry name" value="Carboxypeptidase regulatory domain-like"/>
    <property type="match status" value="1"/>
</dbReference>
<dbReference type="SUPFAM" id="SSF56935">
    <property type="entry name" value="Porins"/>
    <property type="match status" value="1"/>
</dbReference>
<dbReference type="Pfam" id="PF13715">
    <property type="entry name" value="CarbopepD_reg_2"/>
    <property type="match status" value="1"/>
</dbReference>
<dbReference type="NCBIfam" id="TIGR04056">
    <property type="entry name" value="OMP_RagA_SusC"/>
    <property type="match status" value="1"/>
</dbReference>
<dbReference type="NCBIfam" id="TIGR04057">
    <property type="entry name" value="SusC_RagA_signa"/>
    <property type="match status" value="1"/>
</dbReference>
<evidence type="ECO:0000256" key="4">
    <source>
        <dbReference type="ARBA" id="ARBA00022692"/>
    </source>
</evidence>
<reference evidence="14 15" key="1">
    <citation type="submission" date="2024-03" db="EMBL/GenBank/DDBJ databases">
        <title>Human intestinal bacterial collection.</title>
        <authorList>
            <person name="Pauvert C."/>
            <person name="Hitch T.C.A."/>
            <person name="Clavel T."/>
        </authorList>
    </citation>
    <scope>NUCLEOTIDE SEQUENCE [LARGE SCALE GENOMIC DNA]</scope>
    <source>
        <strain evidence="14 15">CLA-KB-H122</strain>
    </source>
</reference>
<evidence type="ECO:0000256" key="6">
    <source>
        <dbReference type="ARBA" id="ARBA00023136"/>
    </source>
</evidence>
<accession>A0ABV1GTB3</accession>
<feature type="region of interest" description="Disordered" evidence="10">
    <location>
        <begin position="823"/>
        <end position="851"/>
    </location>
</feature>
<dbReference type="Gene3D" id="2.170.130.10">
    <property type="entry name" value="TonB-dependent receptor, plug domain"/>
    <property type="match status" value="1"/>
</dbReference>
<evidence type="ECO:0000256" key="2">
    <source>
        <dbReference type="ARBA" id="ARBA00022448"/>
    </source>
</evidence>
<evidence type="ECO:0000259" key="12">
    <source>
        <dbReference type="Pfam" id="PF00593"/>
    </source>
</evidence>
<dbReference type="InterPro" id="IPR039426">
    <property type="entry name" value="TonB-dep_rcpt-like"/>
</dbReference>
<dbReference type="InterPro" id="IPR036942">
    <property type="entry name" value="Beta-barrel_TonB_sf"/>
</dbReference>
<dbReference type="Gene3D" id="2.60.40.1120">
    <property type="entry name" value="Carboxypeptidase-like, regulatory domain"/>
    <property type="match status" value="1"/>
</dbReference>
<keyword evidence="3 8" id="KW-1134">Transmembrane beta strand</keyword>
<evidence type="ECO:0000256" key="11">
    <source>
        <dbReference type="SAM" id="SignalP"/>
    </source>
</evidence>
<comment type="caution">
    <text evidence="14">The sequence shown here is derived from an EMBL/GenBank/DDBJ whole genome shotgun (WGS) entry which is preliminary data.</text>
</comment>
<evidence type="ECO:0000313" key="14">
    <source>
        <dbReference type="EMBL" id="MEQ2543636.1"/>
    </source>
</evidence>
<proteinExistence type="inferred from homology"/>
<organism evidence="14 15">
    <name type="scientific">Alistipes intestinihominis</name>
    <dbReference type="NCBI Taxonomy" id="3133172"/>
    <lineage>
        <taxon>Bacteria</taxon>
        <taxon>Pseudomonadati</taxon>
        <taxon>Bacteroidota</taxon>
        <taxon>Bacteroidia</taxon>
        <taxon>Bacteroidales</taxon>
        <taxon>Rikenellaceae</taxon>
        <taxon>Alistipes</taxon>
    </lineage>
</organism>
<sequence>MKKVYMTLVMLFAIAASMAQPREIKGVVHDENDKPMSGVTVYVQETGAGTITGSKGTYSIKIPGPKSEITFSFMGYKTLKLKADDPKAKFDIIKLMPDQQMLDAVEVVQVGYGTQKKVNLLGSAENVSVKDLENRPITQASMALQGMISGIDVVQNSGQPGQDQGSIRIRGVSSIANNNEPLVLIDGVEGDINQINPKDIESMSVLKDASSAAIYGNRAAAGVVLITTKSGEGSGELKVSYNGSFSLQETTALPEPVKVLEWLDLKEEMFLYNGEIKNYDSDREKYISGEKVSVNYYLRHFRIAPMHDHYLSMSMGGKNYNGSVSLGYGNQEGVLKGTDNEKISFRSNVSMYSTNRKFFTTLNLSGYRKDMTSTAMGTNQTIQDIHRAGPTSIFKAYNGLYGFYGRHMGQLEAGGRTKNISNQLTAKISAGVEPVKGLKIQGSFATVYFNSRNDQFVAPIYTVGDLYGDVQNKVASFIEIKNSTTLSTTTELTASYKKRFDRHDLSVLVGASQYWWRNEWEMARRDNMSSFTPSLNMGDPATQVNDNAINERATRSLFGRVNYSYDDRYLFEVNVRYDGSSRFYNKKWGLFPSVAAGWRISQESFFKNSGVTEYINNLKLRVSWGRLGNEYITSNYTGYPTLSTDSYYDFNGTQVAGAAITELSNKDTSWETSEQTNIGLDIGIWNRFSLTADIFYKKTTDILMKLPIPPSLIGNVNGGPYQNAGSMENKGLELTLNYRQTYRNKMYVDATFTTTFLRNKILDLKGVSPVIHASLPIVQMEGHPVGAYYGYRMAGVYQFDDFTWQNDSDPSVPLQDRVYTLKEGRPVPSEGSPRPGDLKFADLSGPDGKPDGKIDLDYDRTIIGDPFPDVSMSLNLNWGWKGIDFNMFWQTVLGRDMYNQGPMVVPFFNDNGNVWKDMVDKRWTADNPTNRHPRMNYDSKTANTRSSYYIYDASFLRLKNIELGYTLPVRWTAKLHMSKVRIYAGIQNAWTLTNFPGWDPERPSTNIASEVYPQIRIYNFGLNIGF</sequence>
<keyword evidence="14" id="KW-0675">Receptor</keyword>
<evidence type="ECO:0000313" key="15">
    <source>
        <dbReference type="Proteomes" id="UP001460202"/>
    </source>
</evidence>
<dbReference type="Pfam" id="PF07715">
    <property type="entry name" value="Plug"/>
    <property type="match status" value="1"/>
</dbReference>
<dbReference type="Pfam" id="PF00593">
    <property type="entry name" value="TonB_dep_Rec_b-barrel"/>
    <property type="match status" value="1"/>
</dbReference>